<comment type="caution">
    <text evidence="2">The sequence shown here is derived from an EMBL/GenBank/DDBJ whole genome shotgun (WGS) entry which is preliminary data.</text>
</comment>
<name>A0A8J3KD32_9ACTN</name>
<reference evidence="2 3" key="1">
    <citation type="submission" date="2021-01" db="EMBL/GenBank/DDBJ databases">
        <title>Whole genome shotgun sequence of Catellatospora chokoriensis NBRC 107358.</title>
        <authorList>
            <person name="Komaki H."/>
            <person name="Tamura T."/>
        </authorList>
    </citation>
    <scope>NUCLEOTIDE SEQUENCE [LARGE SCALE GENOMIC DNA]</scope>
    <source>
        <strain evidence="2 3">NBRC 107358</strain>
    </source>
</reference>
<gene>
    <name evidence="2" type="ORF">Cch02nite_71980</name>
</gene>
<sequence length="99" mass="10850">MAPGVQVRALDSGARRVVYGPGAIGGVLARVFVLLILVVFWSGTGVYLAMKVQRLLLQRRRQRHLLEHRAAGDGGHAVRVAIAPKMRLSRAARRRASSR</sequence>
<evidence type="ECO:0000256" key="1">
    <source>
        <dbReference type="SAM" id="Phobius"/>
    </source>
</evidence>
<keyword evidence="1" id="KW-0472">Membrane</keyword>
<dbReference type="EMBL" id="BONG01000071">
    <property type="protein sequence ID" value="GIF93754.1"/>
    <property type="molecule type" value="Genomic_DNA"/>
</dbReference>
<dbReference type="RefSeq" id="WP_191842774.1">
    <property type="nucleotide sequence ID" value="NZ_BAAALB010000027.1"/>
</dbReference>
<keyword evidence="1" id="KW-0812">Transmembrane</keyword>
<feature type="transmembrane region" description="Helical" evidence="1">
    <location>
        <begin position="27"/>
        <end position="50"/>
    </location>
</feature>
<organism evidence="2 3">
    <name type="scientific">Catellatospora chokoriensis</name>
    <dbReference type="NCBI Taxonomy" id="310353"/>
    <lineage>
        <taxon>Bacteria</taxon>
        <taxon>Bacillati</taxon>
        <taxon>Actinomycetota</taxon>
        <taxon>Actinomycetes</taxon>
        <taxon>Micromonosporales</taxon>
        <taxon>Micromonosporaceae</taxon>
        <taxon>Catellatospora</taxon>
    </lineage>
</organism>
<protein>
    <submittedName>
        <fullName evidence="2">Uncharacterized protein</fullName>
    </submittedName>
</protein>
<accession>A0A8J3KD32</accession>
<keyword evidence="3" id="KW-1185">Reference proteome</keyword>
<evidence type="ECO:0000313" key="3">
    <source>
        <dbReference type="Proteomes" id="UP000619293"/>
    </source>
</evidence>
<proteinExistence type="predicted"/>
<evidence type="ECO:0000313" key="2">
    <source>
        <dbReference type="EMBL" id="GIF93754.1"/>
    </source>
</evidence>
<dbReference type="Proteomes" id="UP000619293">
    <property type="component" value="Unassembled WGS sequence"/>
</dbReference>
<dbReference type="AlphaFoldDB" id="A0A8J3KD32"/>
<keyword evidence="1" id="KW-1133">Transmembrane helix</keyword>